<evidence type="ECO:0000259" key="12">
    <source>
        <dbReference type="Pfam" id="PF01931"/>
    </source>
</evidence>
<keyword evidence="6" id="KW-0460">Magnesium</keyword>
<evidence type="ECO:0000256" key="1">
    <source>
        <dbReference type="ARBA" id="ARBA00001936"/>
    </source>
</evidence>
<dbReference type="InterPro" id="IPR029001">
    <property type="entry name" value="ITPase-like_fam"/>
</dbReference>
<evidence type="ECO:0000256" key="6">
    <source>
        <dbReference type="ARBA" id="ARBA00022842"/>
    </source>
</evidence>
<evidence type="ECO:0000256" key="11">
    <source>
        <dbReference type="ARBA" id="ARBA00048781"/>
    </source>
</evidence>
<comment type="catalytic activity">
    <reaction evidence="10">
        <text>ITP + H2O = IDP + phosphate + H(+)</text>
        <dbReference type="Rhea" id="RHEA:28330"/>
        <dbReference type="ChEBI" id="CHEBI:15377"/>
        <dbReference type="ChEBI" id="CHEBI:15378"/>
        <dbReference type="ChEBI" id="CHEBI:43474"/>
        <dbReference type="ChEBI" id="CHEBI:58280"/>
        <dbReference type="ChEBI" id="CHEBI:61402"/>
        <dbReference type="EC" id="3.6.1.73"/>
    </reaction>
</comment>
<comment type="cofactor">
    <cofactor evidence="2">
        <name>Mg(2+)</name>
        <dbReference type="ChEBI" id="CHEBI:18420"/>
    </cofactor>
</comment>
<keyword evidence="5" id="KW-0378">Hydrolase</keyword>
<dbReference type="GO" id="GO:0000166">
    <property type="term" value="F:nucleotide binding"/>
    <property type="evidence" value="ECO:0007669"/>
    <property type="project" value="UniProtKB-KW"/>
</dbReference>
<reference evidence="13" key="1">
    <citation type="submission" date="2021-03" db="EMBL/GenBank/DDBJ databases">
        <title>Antimicrobial resistance genes in bacteria isolated from Japanese honey, and their potential for conferring macrolide and lincosamide resistance in the American foulbrood pathogen Paenibacillus larvae.</title>
        <authorList>
            <person name="Okamoto M."/>
            <person name="Kumagai M."/>
            <person name="Kanamori H."/>
            <person name="Takamatsu D."/>
        </authorList>
    </citation>
    <scope>NUCLEOTIDE SEQUENCE</scope>
    <source>
        <strain evidence="13">J43TS3</strain>
    </source>
</reference>
<evidence type="ECO:0000256" key="2">
    <source>
        <dbReference type="ARBA" id="ARBA00001946"/>
    </source>
</evidence>
<protein>
    <recommendedName>
        <fullName evidence="9">inosine/xanthosine triphosphatase</fullName>
        <ecNumber evidence="9">3.6.1.73</ecNumber>
    </recommendedName>
</protein>
<keyword evidence="7" id="KW-0546">Nucleotide metabolism</keyword>
<comment type="cofactor">
    <cofactor evidence="1">
        <name>Mn(2+)</name>
        <dbReference type="ChEBI" id="CHEBI:29035"/>
    </cofactor>
</comment>
<evidence type="ECO:0000256" key="5">
    <source>
        <dbReference type="ARBA" id="ARBA00022801"/>
    </source>
</evidence>
<proteinExistence type="predicted"/>
<comment type="caution">
    <text evidence="13">The sequence shown here is derived from an EMBL/GenBank/DDBJ whole genome shotgun (WGS) entry which is preliminary data.</text>
</comment>
<evidence type="ECO:0000313" key="13">
    <source>
        <dbReference type="EMBL" id="GIO28823.1"/>
    </source>
</evidence>
<dbReference type="GO" id="GO:0009117">
    <property type="term" value="P:nucleotide metabolic process"/>
    <property type="evidence" value="ECO:0007669"/>
    <property type="project" value="UniProtKB-KW"/>
</dbReference>
<evidence type="ECO:0000256" key="9">
    <source>
        <dbReference type="ARBA" id="ARBA00038901"/>
    </source>
</evidence>
<name>A0A919XCC3_9BACI</name>
<gene>
    <name evidence="13" type="ORF">J43TS3_34340</name>
</gene>
<dbReference type="Proteomes" id="UP000676917">
    <property type="component" value="Unassembled WGS sequence"/>
</dbReference>
<keyword evidence="8" id="KW-0464">Manganese</keyword>
<evidence type="ECO:0000256" key="8">
    <source>
        <dbReference type="ARBA" id="ARBA00023211"/>
    </source>
</evidence>
<dbReference type="PANTHER" id="PTHR34699:SF2">
    <property type="entry name" value="NON-CANONICAL PURINE NTP PHOSPHATASE_PRRC1 DOMAIN-CONTAINING PROTEIN"/>
    <property type="match status" value="1"/>
</dbReference>
<dbReference type="InterPro" id="IPR026533">
    <property type="entry name" value="NTPase/PRRC1"/>
</dbReference>
<evidence type="ECO:0000256" key="4">
    <source>
        <dbReference type="ARBA" id="ARBA00022741"/>
    </source>
</evidence>
<keyword evidence="3" id="KW-0479">Metal-binding</keyword>
<dbReference type="GO" id="GO:0103023">
    <property type="term" value="F:ITPase activity"/>
    <property type="evidence" value="ECO:0007669"/>
    <property type="project" value="UniProtKB-EC"/>
</dbReference>
<dbReference type="AlphaFoldDB" id="A0A919XCC3"/>
<dbReference type="EC" id="3.6.1.73" evidence="9"/>
<organism evidence="13 14">
    <name type="scientific">Ornithinibacillus bavariensis</name>
    <dbReference type="NCBI Taxonomy" id="545502"/>
    <lineage>
        <taxon>Bacteria</taxon>
        <taxon>Bacillati</taxon>
        <taxon>Bacillota</taxon>
        <taxon>Bacilli</taxon>
        <taxon>Bacillales</taxon>
        <taxon>Bacillaceae</taxon>
        <taxon>Ornithinibacillus</taxon>
    </lineage>
</organism>
<accession>A0A919XCC3</accession>
<keyword evidence="14" id="KW-1185">Reference proteome</keyword>
<dbReference type="EMBL" id="BORP01000010">
    <property type="protein sequence ID" value="GIO28823.1"/>
    <property type="molecule type" value="Genomic_DNA"/>
</dbReference>
<dbReference type="SUPFAM" id="SSF52972">
    <property type="entry name" value="ITPase-like"/>
    <property type="match status" value="1"/>
</dbReference>
<evidence type="ECO:0000313" key="14">
    <source>
        <dbReference type="Proteomes" id="UP000676917"/>
    </source>
</evidence>
<sequence length="168" mass="18263">MNIIVGSKNPTKVNAVQAIFEDADVKGIEVPSLVSAQPFSDEETMEGAINRAKQCANSRSGSVGIGLEGGVMYVRDELYLCNWGALVTPTGEVFVASGARVVLPKNIEIELKKGVELGIIMDEYAHKKGVSKKEGAIGIFTNGLLNRMDMFSQVVVLLKGQWDFWKDK</sequence>
<dbReference type="RefSeq" id="WP_212922279.1">
    <property type="nucleotide sequence ID" value="NZ_BORP01000010.1"/>
</dbReference>
<comment type="catalytic activity">
    <reaction evidence="11">
        <text>XTP + H2O = XDP + phosphate + H(+)</text>
        <dbReference type="Rhea" id="RHEA:28406"/>
        <dbReference type="ChEBI" id="CHEBI:15377"/>
        <dbReference type="ChEBI" id="CHEBI:15378"/>
        <dbReference type="ChEBI" id="CHEBI:43474"/>
        <dbReference type="ChEBI" id="CHEBI:59884"/>
        <dbReference type="ChEBI" id="CHEBI:61314"/>
        <dbReference type="EC" id="3.6.1.73"/>
    </reaction>
</comment>
<dbReference type="GO" id="GO:0046872">
    <property type="term" value="F:metal ion binding"/>
    <property type="evidence" value="ECO:0007669"/>
    <property type="project" value="UniProtKB-KW"/>
</dbReference>
<evidence type="ECO:0000256" key="3">
    <source>
        <dbReference type="ARBA" id="ARBA00022723"/>
    </source>
</evidence>
<keyword evidence="4" id="KW-0547">Nucleotide-binding</keyword>
<evidence type="ECO:0000256" key="10">
    <source>
        <dbReference type="ARBA" id="ARBA00048174"/>
    </source>
</evidence>
<dbReference type="PANTHER" id="PTHR34699">
    <property type="match status" value="1"/>
</dbReference>
<dbReference type="InterPro" id="IPR050299">
    <property type="entry name" value="YjjX_NTPase"/>
</dbReference>
<dbReference type="NCBIfam" id="NF002850">
    <property type="entry name" value="PRK03114.1"/>
    <property type="match status" value="1"/>
</dbReference>
<dbReference type="Pfam" id="PF01931">
    <property type="entry name" value="NTPase_I-T"/>
    <property type="match status" value="1"/>
</dbReference>
<evidence type="ECO:0000256" key="7">
    <source>
        <dbReference type="ARBA" id="ARBA00023080"/>
    </source>
</evidence>
<dbReference type="Gene3D" id="3.90.950.10">
    <property type="match status" value="1"/>
</dbReference>
<feature type="domain" description="Non-canonical purine NTP phosphatase/PRRC1" evidence="12">
    <location>
        <begin position="6"/>
        <end position="157"/>
    </location>
</feature>